<evidence type="ECO:0000256" key="2">
    <source>
        <dbReference type="ARBA" id="ARBA00022617"/>
    </source>
</evidence>
<dbReference type="GO" id="GO:0020037">
    <property type="term" value="F:heme binding"/>
    <property type="evidence" value="ECO:0007669"/>
    <property type="project" value="InterPro"/>
</dbReference>
<dbReference type="Pfam" id="PF00067">
    <property type="entry name" value="p450"/>
    <property type="match status" value="1"/>
</dbReference>
<evidence type="ECO:0000313" key="12">
    <source>
        <dbReference type="Proteomes" id="UP000198959"/>
    </source>
</evidence>
<evidence type="ECO:0000256" key="5">
    <source>
        <dbReference type="ARBA" id="ARBA00023002"/>
    </source>
</evidence>
<dbReference type="EMBL" id="FMHW01000002">
    <property type="protein sequence ID" value="SCL25788.1"/>
    <property type="molecule type" value="Genomic_DNA"/>
</dbReference>
<dbReference type="PRINTS" id="PR00359">
    <property type="entry name" value="BP450"/>
</dbReference>
<keyword evidence="6 10" id="KW-0408">Iron</keyword>
<accession>A0A1C6S8L3</accession>
<keyword evidence="5 10" id="KW-0560">Oxidoreductase</keyword>
<evidence type="ECO:0000256" key="4">
    <source>
        <dbReference type="ARBA" id="ARBA00022857"/>
    </source>
</evidence>
<dbReference type="PROSITE" id="PS00086">
    <property type="entry name" value="CYTOCHROME_P450"/>
    <property type="match status" value="1"/>
</dbReference>
<dbReference type="Gene3D" id="1.10.630.10">
    <property type="entry name" value="Cytochrome P450"/>
    <property type="match status" value="1"/>
</dbReference>
<dbReference type="CDD" id="cd11033">
    <property type="entry name" value="CYP142-like"/>
    <property type="match status" value="1"/>
</dbReference>
<dbReference type="Proteomes" id="UP000198959">
    <property type="component" value="Unassembled WGS sequence"/>
</dbReference>
<name>A0A1C6S8L3_9ACTN</name>
<evidence type="ECO:0000313" key="11">
    <source>
        <dbReference type="EMBL" id="SCL25788.1"/>
    </source>
</evidence>
<dbReference type="GO" id="GO:0008395">
    <property type="term" value="F:steroid hydroxylase activity"/>
    <property type="evidence" value="ECO:0007669"/>
    <property type="project" value="TreeGrafter"/>
</dbReference>
<dbReference type="InterPro" id="IPR017972">
    <property type="entry name" value="Cyt_P450_CS"/>
</dbReference>
<keyword evidence="2 10" id="KW-0349">Heme</keyword>
<keyword evidence="8" id="KW-0045">Antibiotic biosynthesis</keyword>
<evidence type="ECO:0000256" key="10">
    <source>
        <dbReference type="RuleBase" id="RU000461"/>
    </source>
</evidence>
<dbReference type="STRING" id="145854.GA0074692_2027"/>
<organism evidence="11 12">
    <name type="scientific">Micromonospora pallida</name>
    <dbReference type="NCBI Taxonomy" id="145854"/>
    <lineage>
        <taxon>Bacteria</taxon>
        <taxon>Bacillati</taxon>
        <taxon>Actinomycetota</taxon>
        <taxon>Actinomycetes</taxon>
        <taxon>Micromonosporales</taxon>
        <taxon>Micromonosporaceae</taxon>
        <taxon>Micromonospora</taxon>
    </lineage>
</organism>
<evidence type="ECO:0000256" key="8">
    <source>
        <dbReference type="ARBA" id="ARBA00023194"/>
    </source>
</evidence>
<evidence type="ECO:0000256" key="3">
    <source>
        <dbReference type="ARBA" id="ARBA00022723"/>
    </source>
</evidence>
<comment type="similarity">
    <text evidence="1 10">Belongs to the cytochrome P450 family.</text>
</comment>
<dbReference type="OrthoDB" id="4156795at2"/>
<dbReference type="FunFam" id="1.10.630.10:FF:000018">
    <property type="entry name" value="Cytochrome P450 monooxygenase"/>
    <property type="match status" value="1"/>
</dbReference>
<dbReference type="PANTHER" id="PTHR46696">
    <property type="entry name" value="P450, PUTATIVE (EUROFUNG)-RELATED"/>
    <property type="match status" value="1"/>
</dbReference>
<dbReference type="GO" id="GO:0017000">
    <property type="term" value="P:antibiotic biosynthetic process"/>
    <property type="evidence" value="ECO:0007669"/>
    <property type="project" value="UniProtKB-KW"/>
</dbReference>
<dbReference type="SUPFAM" id="SSF48264">
    <property type="entry name" value="Cytochrome P450"/>
    <property type="match status" value="1"/>
</dbReference>
<evidence type="ECO:0000256" key="9">
    <source>
        <dbReference type="ARBA" id="ARBA00060683"/>
    </source>
</evidence>
<protein>
    <submittedName>
        <fullName evidence="11">Cytochrome P450</fullName>
    </submittedName>
</protein>
<dbReference type="InterPro" id="IPR002397">
    <property type="entry name" value="Cyt_P450_B"/>
</dbReference>
<evidence type="ECO:0000256" key="7">
    <source>
        <dbReference type="ARBA" id="ARBA00023033"/>
    </source>
</evidence>
<keyword evidence="12" id="KW-1185">Reference proteome</keyword>
<reference evidence="12" key="1">
    <citation type="submission" date="2016-06" db="EMBL/GenBank/DDBJ databases">
        <authorList>
            <person name="Varghese N."/>
            <person name="Submissions Spin"/>
        </authorList>
    </citation>
    <scope>NUCLEOTIDE SEQUENCE [LARGE SCALE GENOMIC DNA]</scope>
    <source>
        <strain evidence="12">DSM 43817</strain>
    </source>
</reference>
<proteinExistence type="inferred from homology"/>
<evidence type="ECO:0000256" key="6">
    <source>
        <dbReference type="ARBA" id="ARBA00023004"/>
    </source>
</evidence>
<dbReference type="GO" id="GO:0006707">
    <property type="term" value="P:cholesterol catabolic process"/>
    <property type="evidence" value="ECO:0007669"/>
    <property type="project" value="TreeGrafter"/>
</dbReference>
<evidence type="ECO:0000256" key="1">
    <source>
        <dbReference type="ARBA" id="ARBA00010617"/>
    </source>
</evidence>
<gene>
    <name evidence="11" type="ORF">GA0074692_2027</name>
</gene>
<comment type="pathway">
    <text evidence="9">Antibiotic biosynthesis; mycinamicin biosynthesis.</text>
</comment>
<dbReference type="InterPro" id="IPR036396">
    <property type="entry name" value="Cyt_P450_sf"/>
</dbReference>
<sequence>MRISGGTQTLTVPVADVDLFAADFYATGDPHPVWAEMRARHPLHRQELPDGRTFLSVTRYRDACRVLGDHRGFTSERGSLLQQLGHGDRAAGLMLVSTDPPRHTELRAPLNRVLSAKAVRDLEPDVVRAVRRILRPVLDHTEWDLADCVAQLPMAVAGTLMGIPETDWAQLTQWTAMAAAPEDPGLCVRHPAATLAIAHHGLFDYFARHQRDDRCQRPDDLVGYLTSMLAGGRRLTPEEVVYNCYSLLLGANATTPHAVTGTILALIEHPAQSVAAPEALTGLVEEGLRWTSPANSFLRYARQDVELSGGLVREGEAVAVWVGSANRDEDVFVDPYRFDITRADNRHIAFGFGPHYCLGAPLARMTLTVFFAELFRAFDRIELNGPVTHLASNFIAGITQLPVLTRRRTASSREFAA</sequence>
<dbReference type="PANTHER" id="PTHR46696:SF4">
    <property type="entry name" value="BIOTIN BIOSYNTHESIS CYTOCHROME P450"/>
    <property type="match status" value="1"/>
</dbReference>
<keyword evidence="4" id="KW-0521">NADP</keyword>
<dbReference type="AlphaFoldDB" id="A0A1C6S8L3"/>
<dbReference type="GO" id="GO:0036199">
    <property type="term" value="F:cholest-4-en-3-one 26-monooxygenase activity"/>
    <property type="evidence" value="ECO:0007669"/>
    <property type="project" value="TreeGrafter"/>
</dbReference>
<dbReference type="GO" id="GO:0005506">
    <property type="term" value="F:iron ion binding"/>
    <property type="evidence" value="ECO:0007669"/>
    <property type="project" value="InterPro"/>
</dbReference>
<keyword evidence="3 10" id="KW-0479">Metal-binding</keyword>
<dbReference type="InterPro" id="IPR001128">
    <property type="entry name" value="Cyt_P450"/>
</dbReference>
<keyword evidence="7 10" id="KW-0503">Monooxygenase</keyword>
<dbReference type="RefSeq" id="WP_091642240.1">
    <property type="nucleotide sequence ID" value="NZ_FMHW01000002.1"/>
</dbReference>